<evidence type="ECO:0000256" key="10">
    <source>
        <dbReference type="ARBA" id="ARBA00047445"/>
    </source>
</evidence>
<evidence type="ECO:0000256" key="9">
    <source>
        <dbReference type="ARBA" id="ARBA00033102"/>
    </source>
</evidence>
<evidence type="ECO:0000259" key="13">
    <source>
        <dbReference type="Pfam" id="PF02749"/>
    </source>
</evidence>
<dbReference type="GO" id="GO:0009435">
    <property type="term" value="P:NAD+ biosynthetic process"/>
    <property type="evidence" value="ECO:0007669"/>
    <property type="project" value="UniProtKB-UniPathway"/>
</dbReference>
<dbReference type="FunFam" id="3.20.20.70:FF:000030">
    <property type="entry name" value="Nicotinate-nucleotide pyrophosphorylase, carboxylating"/>
    <property type="match status" value="1"/>
</dbReference>
<feature type="domain" description="Quinolinate phosphoribosyl transferase N-terminal" evidence="13">
    <location>
        <begin position="26"/>
        <end position="111"/>
    </location>
</feature>
<comment type="similarity">
    <text evidence="3">Belongs to the NadC/ModD family.</text>
</comment>
<proteinExistence type="inferred from homology"/>
<dbReference type="InterPro" id="IPR004393">
    <property type="entry name" value="NadC"/>
</dbReference>
<evidence type="ECO:0000256" key="4">
    <source>
        <dbReference type="ARBA" id="ARBA00011218"/>
    </source>
</evidence>
<dbReference type="InterPro" id="IPR002638">
    <property type="entry name" value="Quinolinate_PRibosylTrfase_C"/>
</dbReference>
<comment type="catalytic activity">
    <reaction evidence="10">
        <text>nicotinate beta-D-ribonucleotide + CO2 + diphosphate = quinolinate + 5-phospho-alpha-D-ribose 1-diphosphate + 2 H(+)</text>
        <dbReference type="Rhea" id="RHEA:12733"/>
        <dbReference type="ChEBI" id="CHEBI:15378"/>
        <dbReference type="ChEBI" id="CHEBI:16526"/>
        <dbReference type="ChEBI" id="CHEBI:29959"/>
        <dbReference type="ChEBI" id="CHEBI:33019"/>
        <dbReference type="ChEBI" id="CHEBI:57502"/>
        <dbReference type="ChEBI" id="CHEBI:58017"/>
        <dbReference type="EC" id="2.4.2.19"/>
    </reaction>
</comment>
<keyword evidence="6" id="KW-0662">Pyridine nucleotide biosynthesis</keyword>
<name>A0A382HB32_9ZZZZ</name>
<keyword evidence="7" id="KW-0328">Glycosyltransferase</keyword>
<evidence type="ECO:0000256" key="11">
    <source>
        <dbReference type="ARBA" id="ARBA00069173"/>
    </source>
</evidence>
<dbReference type="EMBL" id="UINC01060235">
    <property type="protein sequence ID" value="SVB84534.1"/>
    <property type="molecule type" value="Genomic_DNA"/>
</dbReference>
<feature type="non-terminal residue" evidence="14">
    <location>
        <position position="1"/>
    </location>
</feature>
<evidence type="ECO:0000313" key="14">
    <source>
        <dbReference type="EMBL" id="SVB84534.1"/>
    </source>
</evidence>
<dbReference type="EC" id="2.4.2.19" evidence="5"/>
<dbReference type="InterPro" id="IPR022412">
    <property type="entry name" value="Quinolinate_PRibosylTrfase_N"/>
</dbReference>
<dbReference type="InterPro" id="IPR027277">
    <property type="entry name" value="NadC/ModD"/>
</dbReference>
<evidence type="ECO:0000259" key="12">
    <source>
        <dbReference type="Pfam" id="PF01729"/>
    </source>
</evidence>
<dbReference type="PANTHER" id="PTHR32179">
    <property type="entry name" value="NICOTINATE-NUCLEOTIDE PYROPHOSPHORYLASE [CARBOXYLATING]"/>
    <property type="match status" value="1"/>
</dbReference>
<accession>A0A382HB32</accession>
<dbReference type="CDD" id="cd01572">
    <property type="entry name" value="QPRTase"/>
    <property type="match status" value="1"/>
</dbReference>
<dbReference type="Pfam" id="PF02749">
    <property type="entry name" value="QRPTase_N"/>
    <property type="match status" value="1"/>
</dbReference>
<organism evidence="14">
    <name type="scientific">marine metagenome</name>
    <dbReference type="NCBI Taxonomy" id="408172"/>
    <lineage>
        <taxon>unclassified sequences</taxon>
        <taxon>metagenomes</taxon>
        <taxon>ecological metagenomes</taxon>
    </lineage>
</organism>
<comment type="subunit">
    <text evidence="4">Hexamer formed by 3 homodimers.</text>
</comment>
<dbReference type="InterPro" id="IPR036068">
    <property type="entry name" value="Nicotinate_pribotase-like_C"/>
</dbReference>
<evidence type="ECO:0000256" key="3">
    <source>
        <dbReference type="ARBA" id="ARBA00009400"/>
    </source>
</evidence>
<evidence type="ECO:0000256" key="5">
    <source>
        <dbReference type="ARBA" id="ARBA00011944"/>
    </source>
</evidence>
<dbReference type="Gene3D" id="3.20.20.70">
    <property type="entry name" value="Aldolase class I"/>
    <property type="match status" value="1"/>
</dbReference>
<dbReference type="SUPFAM" id="SSF54675">
    <property type="entry name" value="Nicotinate/Quinolinate PRTase N-terminal domain-like"/>
    <property type="match status" value="1"/>
</dbReference>
<evidence type="ECO:0000256" key="8">
    <source>
        <dbReference type="ARBA" id="ARBA00022679"/>
    </source>
</evidence>
<protein>
    <recommendedName>
        <fullName evidence="11">Probable nicotinate-nucleotide pyrophosphorylase [carboxylating]</fullName>
        <ecNumber evidence="5">2.4.2.19</ecNumber>
    </recommendedName>
    <alternativeName>
        <fullName evidence="9">Quinolinate phosphoribosyltransferase [decarboxylating]</fullName>
    </alternativeName>
</protein>
<dbReference type="Gene3D" id="3.90.1170.20">
    <property type="entry name" value="Quinolinate phosphoribosyl transferase, N-terminal domain"/>
    <property type="match status" value="1"/>
</dbReference>
<dbReference type="InterPro" id="IPR013785">
    <property type="entry name" value="Aldolase_TIM"/>
</dbReference>
<gene>
    <name evidence="14" type="ORF">METZ01_LOCUS237388</name>
</gene>
<dbReference type="GO" id="GO:0034213">
    <property type="term" value="P:quinolinate catabolic process"/>
    <property type="evidence" value="ECO:0007669"/>
    <property type="project" value="TreeGrafter"/>
</dbReference>
<dbReference type="UniPathway" id="UPA00253">
    <property type="reaction ID" value="UER00331"/>
</dbReference>
<dbReference type="InterPro" id="IPR037128">
    <property type="entry name" value="Quinolinate_PRibosylTase_N_sf"/>
</dbReference>
<dbReference type="Pfam" id="PF01729">
    <property type="entry name" value="QRPTase_C"/>
    <property type="match status" value="1"/>
</dbReference>
<dbReference type="FunFam" id="3.90.1170.20:FF:000001">
    <property type="entry name" value="Nicotinate-nucleotide diphosphorylase (Carboxylating)"/>
    <property type="match status" value="1"/>
</dbReference>
<dbReference type="GO" id="GO:0004514">
    <property type="term" value="F:nicotinate-nucleotide diphosphorylase (carboxylating) activity"/>
    <property type="evidence" value="ECO:0007669"/>
    <property type="project" value="UniProtKB-EC"/>
</dbReference>
<dbReference type="PANTHER" id="PTHR32179:SF3">
    <property type="entry name" value="NICOTINATE-NUCLEOTIDE PYROPHOSPHORYLASE [CARBOXYLATING]"/>
    <property type="match status" value="1"/>
</dbReference>
<feature type="domain" description="Quinolinate phosphoribosyl transferase C-terminal" evidence="12">
    <location>
        <begin position="113"/>
        <end position="254"/>
    </location>
</feature>
<evidence type="ECO:0000256" key="6">
    <source>
        <dbReference type="ARBA" id="ARBA00022642"/>
    </source>
</evidence>
<keyword evidence="8" id="KW-0808">Transferase</keyword>
<reference evidence="14" key="1">
    <citation type="submission" date="2018-05" db="EMBL/GenBank/DDBJ databases">
        <authorList>
            <person name="Lanie J.A."/>
            <person name="Ng W.-L."/>
            <person name="Kazmierczak K.M."/>
            <person name="Andrzejewski T.M."/>
            <person name="Davidsen T.M."/>
            <person name="Wayne K.J."/>
            <person name="Tettelin H."/>
            <person name="Glass J.I."/>
            <person name="Rusch D."/>
            <person name="Podicherti R."/>
            <person name="Tsui H.-C.T."/>
            <person name="Winkler M.E."/>
        </authorList>
    </citation>
    <scope>NUCLEOTIDE SEQUENCE</scope>
</reference>
<dbReference type="GO" id="GO:0005737">
    <property type="term" value="C:cytoplasm"/>
    <property type="evidence" value="ECO:0007669"/>
    <property type="project" value="TreeGrafter"/>
</dbReference>
<sequence>MLETVIQEELNVLIDHALAEDIGDGDVTTLWTIPDDAATSGRFISRKAGRIAGLEAAHLTFERLDTTMRFQADVRDGDRIEAGRVFAEIHGSARSVLTGERTALNFLCHLSGIASLTDQYVRAVAGTGVRIVDTRKTTPGFRVLEKEAVRAGGGSNHRFGLYDMVLIKDNHIVAAGGITAAVNRCRDVMTEQQTDLKLEVEVETLDQVREAAALMVDRIMLDNMSPETMQSAVAQVREETAEHGHIELEASGAI</sequence>
<evidence type="ECO:0000256" key="2">
    <source>
        <dbReference type="ARBA" id="ARBA00004893"/>
    </source>
</evidence>
<comment type="function">
    <text evidence="1">Involved in the catabolism of quinolinic acid (QA).</text>
</comment>
<dbReference type="SUPFAM" id="SSF51690">
    <property type="entry name" value="Nicotinate/Quinolinate PRTase C-terminal domain-like"/>
    <property type="match status" value="1"/>
</dbReference>
<feature type="non-terminal residue" evidence="14">
    <location>
        <position position="254"/>
    </location>
</feature>
<dbReference type="PIRSF" id="PIRSF006250">
    <property type="entry name" value="NadC_ModD"/>
    <property type="match status" value="1"/>
</dbReference>
<evidence type="ECO:0000256" key="1">
    <source>
        <dbReference type="ARBA" id="ARBA00003237"/>
    </source>
</evidence>
<evidence type="ECO:0000256" key="7">
    <source>
        <dbReference type="ARBA" id="ARBA00022676"/>
    </source>
</evidence>
<dbReference type="NCBIfam" id="TIGR00078">
    <property type="entry name" value="nadC"/>
    <property type="match status" value="1"/>
</dbReference>
<comment type="pathway">
    <text evidence="2">Cofactor biosynthesis; NAD(+) biosynthesis; nicotinate D-ribonucleotide from quinolinate: step 1/1.</text>
</comment>
<dbReference type="AlphaFoldDB" id="A0A382HB32"/>